<evidence type="ECO:0000313" key="2">
    <source>
        <dbReference type="Proteomes" id="UP000807025"/>
    </source>
</evidence>
<name>A0A9P5ZJS2_PLEER</name>
<keyword evidence="2" id="KW-1185">Reference proteome</keyword>
<organism evidence="1 2">
    <name type="scientific">Pleurotus eryngii</name>
    <name type="common">Boletus of the steppes</name>
    <dbReference type="NCBI Taxonomy" id="5323"/>
    <lineage>
        <taxon>Eukaryota</taxon>
        <taxon>Fungi</taxon>
        <taxon>Dikarya</taxon>
        <taxon>Basidiomycota</taxon>
        <taxon>Agaricomycotina</taxon>
        <taxon>Agaricomycetes</taxon>
        <taxon>Agaricomycetidae</taxon>
        <taxon>Agaricales</taxon>
        <taxon>Pleurotineae</taxon>
        <taxon>Pleurotaceae</taxon>
        <taxon>Pleurotus</taxon>
    </lineage>
</organism>
<dbReference type="EMBL" id="MU154686">
    <property type="protein sequence ID" value="KAF9489034.1"/>
    <property type="molecule type" value="Genomic_DNA"/>
</dbReference>
<evidence type="ECO:0000313" key="1">
    <source>
        <dbReference type="EMBL" id="KAF9489034.1"/>
    </source>
</evidence>
<comment type="caution">
    <text evidence="1">The sequence shown here is derived from an EMBL/GenBank/DDBJ whole genome shotgun (WGS) entry which is preliminary data.</text>
</comment>
<dbReference type="OrthoDB" id="2986192at2759"/>
<dbReference type="AlphaFoldDB" id="A0A9P5ZJS2"/>
<protein>
    <submittedName>
        <fullName evidence="1">Uncharacterized protein</fullName>
    </submittedName>
</protein>
<accession>A0A9P5ZJS2</accession>
<dbReference type="Proteomes" id="UP000807025">
    <property type="component" value="Unassembled WGS sequence"/>
</dbReference>
<reference evidence="1" key="1">
    <citation type="submission" date="2020-11" db="EMBL/GenBank/DDBJ databases">
        <authorList>
            <consortium name="DOE Joint Genome Institute"/>
            <person name="Ahrendt S."/>
            <person name="Riley R."/>
            <person name="Andreopoulos W."/>
            <person name="Labutti K."/>
            <person name="Pangilinan J."/>
            <person name="Ruiz-Duenas F.J."/>
            <person name="Barrasa J.M."/>
            <person name="Sanchez-Garcia M."/>
            <person name="Camarero S."/>
            <person name="Miyauchi S."/>
            <person name="Serrano A."/>
            <person name="Linde D."/>
            <person name="Babiker R."/>
            <person name="Drula E."/>
            <person name="Ayuso-Fernandez I."/>
            <person name="Pacheco R."/>
            <person name="Padilla G."/>
            <person name="Ferreira P."/>
            <person name="Barriuso J."/>
            <person name="Kellner H."/>
            <person name="Castanera R."/>
            <person name="Alfaro M."/>
            <person name="Ramirez L."/>
            <person name="Pisabarro A.G."/>
            <person name="Kuo A."/>
            <person name="Tritt A."/>
            <person name="Lipzen A."/>
            <person name="He G."/>
            <person name="Yan M."/>
            <person name="Ng V."/>
            <person name="Cullen D."/>
            <person name="Martin F."/>
            <person name="Rosso M.-N."/>
            <person name="Henrissat B."/>
            <person name="Hibbett D."/>
            <person name="Martinez A.T."/>
            <person name="Grigoriev I.V."/>
        </authorList>
    </citation>
    <scope>NUCLEOTIDE SEQUENCE</scope>
    <source>
        <strain evidence="1">ATCC 90797</strain>
    </source>
</reference>
<gene>
    <name evidence="1" type="ORF">BDN71DRAFT_1402298</name>
</gene>
<sequence>MIPVWQGCMDANFQGSCLTYSLACNACFTLSGVWVNSLLSIQMLDSQARCNFWVACNCIEDGIKINSDAIFNLAATNYNDQIMVFNCYLR</sequence>
<proteinExistence type="predicted"/>